<feature type="region of interest" description="Disordered" evidence="1">
    <location>
        <begin position="65"/>
        <end position="91"/>
    </location>
</feature>
<comment type="caution">
    <text evidence="2">The sequence shown here is derived from an EMBL/GenBank/DDBJ whole genome shotgun (WGS) entry which is preliminary data.</text>
</comment>
<proteinExistence type="predicted"/>
<evidence type="ECO:0000313" key="2">
    <source>
        <dbReference type="EMBL" id="KAK9737232.1"/>
    </source>
</evidence>
<protein>
    <submittedName>
        <fullName evidence="2">Uncharacterized protein</fullName>
    </submittedName>
</protein>
<feature type="compositionally biased region" description="Polar residues" evidence="1">
    <location>
        <begin position="65"/>
        <end position="74"/>
    </location>
</feature>
<name>A0AAW1LU70_POPJA</name>
<gene>
    <name evidence="2" type="ORF">QE152_g10898</name>
</gene>
<accession>A0AAW1LU70</accession>
<sequence length="91" mass="10236">MLKELEVAVIEKWNYVGPDFIRGKSHVVIKTTSLSVVISVRCSDVLKEMGDDETEQFRLINVSSRSSSDTNEINGRTMRARDDDVETVDSS</sequence>
<keyword evidence="3" id="KW-1185">Reference proteome</keyword>
<organism evidence="2 3">
    <name type="scientific">Popillia japonica</name>
    <name type="common">Japanese beetle</name>
    <dbReference type="NCBI Taxonomy" id="7064"/>
    <lineage>
        <taxon>Eukaryota</taxon>
        <taxon>Metazoa</taxon>
        <taxon>Ecdysozoa</taxon>
        <taxon>Arthropoda</taxon>
        <taxon>Hexapoda</taxon>
        <taxon>Insecta</taxon>
        <taxon>Pterygota</taxon>
        <taxon>Neoptera</taxon>
        <taxon>Endopterygota</taxon>
        <taxon>Coleoptera</taxon>
        <taxon>Polyphaga</taxon>
        <taxon>Scarabaeiformia</taxon>
        <taxon>Scarabaeidae</taxon>
        <taxon>Rutelinae</taxon>
        <taxon>Popillia</taxon>
    </lineage>
</organism>
<dbReference type="AlphaFoldDB" id="A0AAW1LU70"/>
<evidence type="ECO:0000313" key="3">
    <source>
        <dbReference type="Proteomes" id="UP001458880"/>
    </source>
</evidence>
<evidence type="ECO:0000256" key="1">
    <source>
        <dbReference type="SAM" id="MobiDB-lite"/>
    </source>
</evidence>
<dbReference type="Proteomes" id="UP001458880">
    <property type="component" value="Unassembled WGS sequence"/>
</dbReference>
<reference evidence="2 3" key="1">
    <citation type="journal article" date="2024" name="BMC Genomics">
        <title>De novo assembly and annotation of Popillia japonica's genome with initial clues to its potential as an invasive pest.</title>
        <authorList>
            <person name="Cucini C."/>
            <person name="Boschi S."/>
            <person name="Funari R."/>
            <person name="Cardaioli E."/>
            <person name="Iannotti N."/>
            <person name="Marturano G."/>
            <person name="Paoli F."/>
            <person name="Bruttini M."/>
            <person name="Carapelli A."/>
            <person name="Frati F."/>
            <person name="Nardi F."/>
        </authorList>
    </citation>
    <scope>NUCLEOTIDE SEQUENCE [LARGE SCALE GENOMIC DNA]</scope>
    <source>
        <strain evidence="2">DMR45628</strain>
    </source>
</reference>
<dbReference type="EMBL" id="JASPKY010000103">
    <property type="protein sequence ID" value="KAK9737232.1"/>
    <property type="molecule type" value="Genomic_DNA"/>
</dbReference>